<evidence type="ECO:0000313" key="12">
    <source>
        <dbReference type="EMBL" id="CCH51446.1"/>
    </source>
</evidence>
<dbReference type="Proteomes" id="UP000009309">
    <property type="component" value="Unassembled WGS sequence"/>
</dbReference>
<keyword evidence="4" id="KW-1003">Cell membrane</keyword>
<evidence type="ECO:0000256" key="8">
    <source>
        <dbReference type="ARBA" id="ARBA00022989"/>
    </source>
</evidence>
<keyword evidence="8 10" id="KW-1133">Transmembrane helix</keyword>
<keyword evidence="6 10" id="KW-0812">Transmembrane</keyword>
<dbReference type="PANTHER" id="PTHR33446">
    <property type="entry name" value="PROTEIN TONB-RELATED"/>
    <property type="match status" value="1"/>
</dbReference>
<dbReference type="InterPro" id="IPR006260">
    <property type="entry name" value="TonB/TolA_C"/>
</dbReference>
<proteinExistence type="inferred from homology"/>
<dbReference type="InterPro" id="IPR051045">
    <property type="entry name" value="TonB-dependent_transducer"/>
</dbReference>
<dbReference type="PROSITE" id="PS52015">
    <property type="entry name" value="TONB_CTD"/>
    <property type="match status" value="1"/>
</dbReference>
<evidence type="ECO:0000259" key="11">
    <source>
        <dbReference type="PROSITE" id="PS52015"/>
    </source>
</evidence>
<dbReference type="Pfam" id="PF03544">
    <property type="entry name" value="TonB_C"/>
    <property type="match status" value="1"/>
</dbReference>
<dbReference type="GO" id="GO:0098797">
    <property type="term" value="C:plasma membrane protein complex"/>
    <property type="evidence" value="ECO:0007669"/>
    <property type="project" value="TreeGrafter"/>
</dbReference>
<gene>
    <name evidence="12" type="ORF">BN8_00370</name>
</gene>
<dbReference type="RefSeq" id="WP_009280034.1">
    <property type="nucleotide sequence ID" value="NZ_CAIT01000004.1"/>
</dbReference>
<comment type="caution">
    <text evidence="12">The sequence shown here is derived from an EMBL/GenBank/DDBJ whole genome shotgun (WGS) entry which is preliminary data.</text>
</comment>
<dbReference type="eggNOG" id="COG0810">
    <property type="taxonomic scope" value="Bacteria"/>
</dbReference>
<protein>
    <submittedName>
        <fullName evidence="12">TonB family protein</fullName>
    </submittedName>
</protein>
<comment type="similarity">
    <text evidence="2">Belongs to the TonB family.</text>
</comment>
<reference evidence="12 13" key="1">
    <citation type="journal article" date="2012" name="J. Bacteriol.">
        <title>Genome Sequence of the Filamentous Bacterium Fibrisoma limi BUZ 3T.</title>
        <authorList>
            <person name="Filippini M."/>
            <person name="Qi W."/>
            <person name="Jaenicke S."/>
            <person name="Goesmann A."/>
            <person name="Smits T.H."/>
            <person name="Bagheri H.C."/>
        </authorList>
    </citation>
    <scope>NUCLEOTIDE SEQUENCE [LARGE SCALE GENOMIC DNA]</scope>
    <source>
        <strain evidence="13">BUZ 3T</strain>
    </source>
</reference>
<dbReference type="InterPro" id="IPR037682">
    <property type="entry name" value="TonB_C"/>
</dbReference>
<dbReference type="Pfam" id="PF05569">
    <property type="entry name" value="Peptidase_M56"/>
    <property type="match status" value="1"/>
</dbReference>
<evidence type="ECO:0000256" key="7">
    <source>
        <dbReference type="ARBA" id="ARBA00022927"/>
    </source>
</evidence>
<dbReference type="PANTHER" id="PTHR33446:SF2">
    <property type="entry name" value="PROTEIN TONB"/>
    <property type="match status" value="1"/>
</dbReference>
<dbReference type="CDD" id="cd07341">
    <property type="entry name" value="M56_BlaR1_MecR1_like"/>
    <property type="match status" value="1"/>
</dbReference>
<evidence type="ECO:0000256" key="5">
    <source>
        <dbReference type="ARBA" id="ARBA00022519"/>
    </source>
</evidence>
<dbReference type="PRINTS" id="PR01374">
    <property type="entry name" value="TONBPROTEIN"/>
</dbReference>
<feature type="transmembrane region" description="Helical" evidence="10">
    <location>
        <begin position="87"/>
        <end position="112"/>
    </location>
</feature>
<feature type="domain" description="TonB C-terminal" evidence="11">
    <location>
        <begin position="320"/>
        <end position="416"/>
    </location>
</feature>
<keyword evidence="7" id="KW-0653">Protein transport</keyword>
<evidence type="ECO:0000256" key="2">
    <source>
        <dbReference type="ARBA" id="ARBA00006555"/>
    </source>
</evidence>
<evidence type="ECO:0000256" key="3">
    <source>
        <dbReference type="ARBA" id="ARBA00022448"/>
    </source>
</evidence>
<sequence>MSVLDYFLKANLFLLLFYGCYWLLLRRHTFFSLNRAYLLASLVASLVLPLAELPNQASQTLPVNVMTLPAISVGAGPESSDLFSLPMLLWLVYGIGVVFMLFQLGRNVWWVFQLINRGQRQNALTYIGIRLPDDVISSFSFGPYLVLNRSDALAADEAVLRHEEAHIRQMHTLDILLVECMRALFWFNPVLWLYKRSLQQVHEYLADQAASQLINPSDYARTLVAYSLNVPVAALTTAFVSISNLKQRIHMLQKPATHRRALLSYAAVLIPATLLWMCIQKDTELTSPKGETIEVNQSARQAGVDGEVYTVVENHPEFVGGMEGLSEYLSKNLRYPAAAERANVQGKVFVNFVVTKEGNVADVKILKGIGFGADEEAVRVMQKMPRWKPGTQDGKPVNVRYNLPINFQLKADTPSTSEGQGSLPGVKRWIIDGKEYTNEEFQKLKLAPNTIKRMDVNKEEGVISITTRK</sequence>
<evidence type="ECO:0000256" key="10">
    <source>
        <dbReference type="SAM" id="Phobius"/>
    </source>
</evidence>
<dbReference type="AlphaFoldDB" id="I2GC22"/>
<evidence type="ECO:0000313" key="13">
    <source>
        <dbReference type="Proteomes" id="UP000009309"/>
    </source>
</evidence>
<dbReference type="InterPro" id="IPR003538">
    <property type="entry name" value="TonB"/>
</dbReference>
<comment type="subcellular location">
    <subcellularLocation>
        <location evidence="1">Cell inner membrane</location>
        <topology evidence="1">Single-pass membrane protein</topology>
        <orientation evidence="1">Periplasmic side</orientation>
    </subcellularLocation>
</comment>
<keyword evidence="3" id="KW-0813">Transport</keyword>
<evidence type="ECO:0000256" key="6">
    <source>
        <dbReference type="ARBA" id="ARBA00022692"/>
    </source>
</evidence>
<organism evidence="12 13">
    <name type="scientific">Fibrisoma limi BUZ 3</name>
    <dbReference type="NCBI Taxonomy" id="1185876"/>
    <lineage>
        <taxon>Bacteria</taxon>
        <taxon>Pseudomonadati</taxon>
        <taxon>Bacteroidota</taxon>
        <taxon>Cytophagia</taxon>
        <taxon>Cytophagales</taxon>
        <taxon>Spirosomataceae</taxon>
        <taxon>Fibrisoma</taxon>
    </lineage>
</organism>
<keyword evidence="9 10" id="KW-0472">Membrane</keyword>
<keyword evidence="13" id="KW-1185">Reference proteome</keyword>
<evidence type="ECO:0000256" key="4">
    <source>
        <dbReference type="ARBA" id="ARBA00022475"/>
    </source>
</evidence>
<dbReference type="GO" id="GO:0015031">
    <property type="term" value="P:protein transport"/>
    <property type="evidence" value="ECO:0007669"/>
    <property type="project" value="UniProtKB-KW"/>
</dbReference>
<dbReference type="InterPro" id="IPR008756">
    <property type="entry name" value="Peptidase_M56"/>
</dbReference>
<dbReference type="OrthoDB" id="1522859at2"/>
<feature type="transmembrane region" description="Helical" evidence="10">
    <location>
        <begin position="175"/>
        <end position="194"/>
    </location>
</feature>
<dbReference type="GO" id="GO:0055085">
    <property type="term" value="P:transmembrane transport"/>
    <property type="evidence" value="ECO:0007669"/>
    <property type="project" value="InterPro"/>
</dbReference>
<evidence type="ECO:0000256" key="1">
    <source>
        <dbReference type="ARBA" id="ARBA00004383"/>
    </source>
</evidence>
<dbReference type="GO" id="GO:0031992">
    <property type="term" value="F:energy transducer activity"/>
    <property type="evidence" value="ECO:0007669"/>
    <property type="project" value="InterPro"/>
</dbReference>
<keyword evidence="5" id="KW-0997">Cell inner membrane</keyword>
<dbReference type="Gene3D" id="3.30.1150.10">
    <property type="match status" value="1"/>
</dbReference>
<dbReference type="GO" id="GO:0030288">
    <property type="term" value="C:outer membrane-bounded periplasmic space"/>
    <property type="evidence" value="ECO:0007669"/>
    <property type="project" value="InterPro"/>
</dbReference>
<feature type="transmembrane region" description="Helical" evidence="10">
    <location>
        <begin position="262"/>
        <end position="279"/>
    </location>
</feature>
<name>I2GC22_9BACT</name>
<dbReference type="STRING" id="1185876.BN8_00370"/>
<dbReference type="SUPFAM" id="SSF74653">
    <property type="entry name" value="TolA/TonB C-terminal domain"/>
    <property type="match status" value="1"/>
</dbReference>
<feature type="transmembrane region" description="Helical" evidence="10">
    <location>
        <begin position="223"/>
        <end position="242"/>
    </location>
</feature>
<feature type="transmembrane region" description="Helical" evidence="10">
    <location>
        <begin position="6"/>
        <end position="24"/>
    </location>
</feature>
<dbReference type="EMBL" id="CAIT01000004">
    <property type="protein sequence ID" value="CCH51446.1"/>
    <property type="molecule type" value="Genomic_DNA"/>
</dbReference>
<accession>I2GC22</accession>
<evidence type="ECO:0000256" key="9">
    <source>
        <dbReference type="ARBA" id="ARBA00023136"/>
    </source>
</evidence>
<dbReference type="GO" id="GO:0015891">
    <property type="term" value="P:siderophore transport"/>
    <property type="evidence" value="ECO:0007669"/>
    <property type="project" value="InterPro"/>
</dbReference>
<dbReference type="NCBIfam" id="TIGR01352">
    <property type="entry name" value="tonB_Cterm"/>
    <property type="match status" value="1"/>
</dbReference>